<evidence type="ECO:0000313" key="6">
    <source>
        <dbReference type="EMBL" id="HJA78428.1"/>
    </source>
</evidence>
<dbReference type="PANTHER" id="PTHR30244">
    <property type="entry name" value="TRANSAMINASE"/>
    <property type="match status" value="1"/>
</dbReference>
<dbReference type="PANTHER" id="PTHR30244:SF9">
    <property type="entry name" value="PROTEIN RV3402C"/>
    <property type="match status" value="1"/>
</dbReference>
<feature type="active site" description="Proton acceptor" evidence="3">
    <location>
        <position position="169"/>
    </location>
</feature>
<evidence type="ECO:0000313" key="7">
    <source>
        <dbReference type="Proteomes" id="UP000823821"/>
    </source>
</evidence>
<proteinExistence type="inferred from homology"/>
<keyword evidence="1 4" id="KW-0663">Pyridoxal phosphate</keyword>
<dbReference type="GO" id="GO:0008483">
    <property type="term" value="F:transaminase activity"/>
    <property type="evidence" value="ECO:0007669"/>
    <property type="project" value="UniProtKB-KW"/>
</dbReference>
<keyword evidence="6" id="KW-0808">Transferase</keyword>
<dbReference type="CDD" id="cd00616">
    <property type="entry name" value="AHBA_syn"/>
    <property type="match status" value="1"/>
</dbReference>
<sequence>MSHVREIFASRQLTNQGKLVMRLEQALRDTLEVPALSLCNNGTVALQLSLRLLGLNGKKVITTPFTYVATLSSLLWEGCTPIFADIDPRTLCLDPAEVERRLAEHPDAAGILPVHVFGNACDVEALAAIARRHGLRILYDAAHAFGSTLDGRSLFDWGDAAVGSFHATKLFHTVEGGCVVTHSAQDKERLGLLRAFGHRGDEHFCLGINGKMSELHAAMGLSLLPQLPDMLAGRRQRAEMYDRELRLEASPLRRPALAPGLNWNHAYYPVIFPDHAMLMRAVAALQAENIFPRRYFYPSLTRLPYVDSPACPIADDTAERILCLPFWPDMDEALQVRIAALVRGVCRA</sequence>
<dbReference type="SUPFAM" id="SSF53383">
    <property type="entry name" value="PLP-dependent transferases"/>
    <property type="match status" value="1"/>
</dbReference>
<comment type="similarity">
    <text evidence="2 5">Belongs to the DegT/DnrJ/EryC1 family.</text>
</comment>
<dbReference type="PIRSF" id="PIRSF000390">
    <property type="entry name" value="PLP_StrS"/>
    <property type="match status" value="1"/>
</dbReference>
<feature type="modified residue" description="N6-(pyridoxal phosphate)lysine" evidence="4">
    <location>
        <position position="169"/>
    </location>
</feature>
<dbReference type="AlphaFoldDB" id="A0A9D2HMM6"/>
<evidence type="ECO:0000256" key="1">
    <source>
        <dbReference type="ARBA" id="ARBA00022898"/>
    </source>
</evidence>
<reference evidence="6" key="1">
    <citation type="journal article" date="2021" name="PeerJ">
        <title>Extensive microbial diversity within the chicken gut microbiome revealed by metagenomics and culture.</title>
        <authorList>
            <person name="Gilroy R."/>
            <person name="Ravi A."/>
            <person name="Getino M."/>
            <person name="Pursley I."/>
            <person name="Horton D.L."/>
            <person name="Alikhan N.F."/>
            <person name="Baker D."/>
            <person name="Gharbi K."/>
            <person name="Hall N."/>
            <person name="Watson M."/>
            <person name="Adriaenssens E.M."/>
            <person name="Foster-Nyarko E."/>
            <person name="Jarju S."/>
            <person name="Secka A."/>
            <person name="Antonio M."/>
            <person name="Oren A."/>
            <person name="Chaudhuri R.R."/>
            <person name="La Ragione R."/>
            <person name="Hildebrand F."/>
            <person name="Pallen M.J."/>
        </authorList>
    </citation>
    <scope>NUCLEOTIDE SEQUENCE</scope>
    <source>
        <strain evidence="6">5032</strain>
    </source>
</reference>
<dbReference type="Proteomes" id="UP000823821">
    <property type="component" value="Unassembled WGS sequence"/>
</dbReference>
<reference evidence="6" key="2">
    <citation type="submission" date="2021-04" db="EMBL/GenBank/DDBJ databases">
        <authorList>
            <person name="Gilroy R."/>
        </authorList>
    </citation>
    <scope>NUCLEOTIDE SEQUENCE</scope>
    <source>
        <strain evidence="6">5032</strain>
    </source>
</reference>
<evidence type="ECO:0000256" key="3">
    <source>
        <dbReference type="PIRSR" id="PIRSR000390-1"/>
    </source>
</evidence>
<dbReference type="InterPro" id="IPR000653">
    <property type="entry name" value="DegT/StrS_aminotransferase"/>
</dbReference>
<dbReference type="Pfam" id="PF01041">
    <property type="entry name" value="DegT_DnrJ_EryC1"/>
    <property type="match status" value="1"/>
</dbReference>
<protein>
    <submittedName>
        <fullName evidence="6">DegT/DnrJ/EryC1/StrS family aminotransferase</fullName>
    </submittedName>
</protein>
<dbReference type="GO" id="GO:0030170">
    <property type="term" value="F:pyridoxal phosphate binding"/>
    <property type="evidence" value="ECO:0007669"/>
    <property type="project" value="TreeGrafter"/>
</dbReference>
<evidence type="ECO:0000256" key="4">
    <source>
        <dbReference type="PIRSR" id="PIRSR000390-2"/>
    </source>
</evidence>
<comment type="caution">
    <text evidence="6">The sequence shown here is derived from an EMBL/GenBank/DDBJ whole genome shotgun (WGS) entry which is preliminary data.</text>
</comment>
<gene>
    <name evidence="6" type="ORF">H9784_02485</name>
</gene>
<dbReference type="Gene3D" id="3.40.640.10">
    <property type="entry name" value="Type I PLP-dependent aspartate aminotransferase-like (Major domain)"/>
    <property type="match status" value="1"/>
</dbReference>
<accession>A0A9D2HMM6</accession>
<dbReference type="InterPro" id="IPR015421">
    <property type="entry name" value="PyrdxlP-dep_Trfase_major"/>
</dbReference>
<keyword evidence="6" id="KW-0032">Aminotransferase</keyword>
<name>A0A9D2HMM6_9BACT</name>
<dbReference type="GO" id="GO:0000271">
    <property type="term" value="P:polysaccharide biosynthetic process"/>
    <property type="evidence" value="ECO:0007669"/>
    <property type="project" value="TreeGrafter"/>
</dbReference>
<dbReference type="EMBL" id="DWZD01000017">
    <property type="protein sequence ID" value="HJA78428.1"/>
    <property type="molecule type" value="Genomic_DNA"/>
</dbReference>
<evidence type="ECO:0000256" key="5">
    <source>
        <dbReference type="RuleBase" id="RU004508"/>
    </source>
</evidence>
<dbReference type="InterPro" id="IPR015424">
    <property type="entry name" value="PyrdxlP-dep_Trfase"/>
</dbReference>
<organism evidence="6 7">
    <name type="scientific">Candidatus Desulfovibrio intestinavium</name>
    <dbReference type="NCBI Taxonomy" id="2838534"/>
    <lineage>
        <taxon>Bacteria</taxon>
        <taxon>Pseudomonadati</taxon>
        <taxon>Thermodesulfobacteriota</taxon>
        <taxon>Desulfovibrionia</taxon>
        <taxon>Desulfovibrionales</taxon>
        <taxon>Desulfovibrionaceae</taxon>
        <taxon>Desulfovibrio</taxon>
    </lineage>
</organism>
<evidence type="ECO:0000256" key="2">
    <source>
        <dbReference type="ARBA" id="ARBA00037999"/>
    </source>
</evidence>